<dbReference type="Proteomes" id="UP000282106">
    <property type="component" value="Unassembled WGS sequence"/>
</dbReference>
<sequence>MNYRQAHAGPRRQRGAVAVMVAISLLALISAVFLAIEVARVYQAHRELKKLAGMAALDAARVVSGCADEHGQSGGGLSALNRAVQASLKANNPGGEPIEVKITPGVIRSNRDLPSSDPGYNTRVLEPTSIGAAQAVRVTLTRPFPTPMLPFLFGNQNRRMSASATAVQEALGSFYLGTTLASLQGGLVNDLLGALLCPLGPVGNSCRSQVLNLKLLDSNKGLASLNVSLDNLLLGAVRLGLNVRDVPTLLDLQLTLPQWLGVLGYGLEQAVGGTVGQVGSGVGGLIRGLAGYTDATRTFSLSTILNVTGDLLNPAVSGVLGALPVVNGQELLLALGQAAKADPGGNLQPIALPVQVGLGNLLQVYIFLQILQPPKFAVGRATGTPPAWNGSAAMSDCSYDGEYTCAQSSQIRLKVRAGINDQVLGLLKLRLGVDLDVGAGVAYLDSLECPSLRQPRPVAHLTAMPSLGVLGVGPYVGEPQNAKNAPALYNLPGGPSATRPYLLQLFPDQGLLGGISWLLGWLLGDLTTSVALNAPLEVPLSTPRFQNLDPIDDFQLATPKTSHDTPLYLAYGQSGLPASDSNPQTVGSSGLLDSLTGGLLTGLACGSLNGSCNLNSPPNLYVSGPAWQNNSANLLTLLLKGLAQLLNQVVTPLLTGILGILDFLLSPLLQLLDAVLEGLLALLGVELGSLTVNMDSVSIDQPHIVALDDE</sequence>
<dbReference type="InterPro" id="IPR018705">
    <property type="entry name" value="DUF2134_membrane"/>
</dbReference>
<feature type="domain" description="DUF2134" evidence="2">
    <location>
        <begin position="79"/>
        <end position="166"/>
    </location>
</feature>
<keyword evidence="4" id="KW-1185">Reference proteome</keyword>
<dbReference type="Pfam" id="PF09977">
    <property type="entry name" value="Tad_C"/>
    <property type="match status" value="1"/>
</dbReference>
<evidence type="ECO:0000256" key="1">
    <source>
        <dbReference type="SAM" id="Phobius"/>
    </source>
</evidence>
<proteinExistence type="predicted"/>
<organism evidence="3 4">
    <name type="scientific">Stagnimonas aquatica</name>
    <dbReference type="NCBI Taxonomy" id="2689987"/>
    <lineage>
        <taxon>Bacteria</taxon>
        <taxon>Pseudomonadati</taxon>
        <taxon>Pseudomonadota</taxon>
        <taxon>Gammaproteobacteria</taxon>
        <taxon>Nevskiales</taxon>
        <taxon>Nevskiaceae</taxon>
        <taxon>Stagnimonas</taxon>
    </lineage>
</organism>
<feature type="transmembrane region" description="Helical" evidence="1">
    <location>
        <begin position="16"/>
        <end position="36"/>
    </location>
</feature>
<dbReference type="RefSeq" id="WP_123211411.1">
    <property type="nucleotide sequence ID" value="NZ_RJVO01000003.1"/>
</dbReference>
<protein>
    <recommendedName>
        <fullName evidence="2">DUF2134 domain-containing protein</fullName>
    </recommendedName>
</protein>
<keyword evidence="1" id="KW-0472">Membrane</keyword>
<reference evidence="3 4" key="1">
    <citation type="submission" date="2018-10" db="EMBL/GenBank/DDBJ databases">
        <authorList>
            <person name="Chen W.-M."/>
        </authorList>
    </citation>
    <scope>NUCLEOTIDE SEQUENCE [LARGE SCALE GENOMIC DNA]</scope>
    <source>
        <strain evidence="3 4">THS-13</strain>
    </source>
</reference>
<keyword evidence="1" id="KW-1133">Transmembrane helix</keyword>
<dbReference type="EMBL" id="RJVO01000003">
    <property type="protein sequence ID" value="ROH90956.1"/>
    <property type="molecule type" value="Genomic_DNA"/>
</dbReference>
<evidence type="ECO:0000259" key="2">
    <source>
        <dbReference type="Pfam" id="PF09977"/>
    </source>
</evidence>
<name>A0A3N0VE05_9GAMM</name>
<dbReference type="AlphaFoldDB" id="A0A3N0VE05"/>
<gene>
    <name evidence="3" type="ORF">ED208_08240</name>
</gene>
<dbReference type="InParanoid" id="A0A3N0VE05"/>
<accession>A0A3N0VE05</accession>
<evidence type="ECO:0000313" key="4">
    <source>
        <dbReference type="Proteomes" id="UP000282106"/>
    </source>
</evidence>
<keyword evidence="1" id="KW-0812">Transmembrane</keyword>
<comment type="caution">
    <text evidence="3">The sequence shown here is derived from an EMBL/GenBank/DDBJ whole genome shotgun (WGS) entry which is preliminary data.</text>
</comment>
<evidence type="ECO:0000313" key="3">
    <source>
        <dbReference type="EMBL" id="ROH90956.1"/>
    </source>
</evidence>